<organism evidence="1 2">
    <name type="scientific">Tritonibacter horizontis</name>
    <dbReference type="NCBI Taxonomy" id="1768241"/>
    <lineage>
        <taxon>Bacteria</taxon>
        <taxon>Pseudomonadati</taxon>
        <taxon>Pseudomonadota</taxon>
        <taxon>Alphaproteobacteria</taxon>
        <taxon>Rhodobacterales</taxon>
        <taxon>Paracoccaceae</taxon>
        <taxon>Tritonibacter</taxon>
    </lineage>
</organism>
<reference evidence="1 2" key="1">
    <citation type="submission" date="2015-12" db="EMBL/GenBank/DDBJ databases">
        <title>Genome sequence of the marine Rhodobacteraceae strain O3.65, Candidatus Tritonibacter horizontis.</title>
        <authorList>
            <person name="Poehlein A."/>
            <person name="Giebel H.A."/>
            <person name="Voget S."/>
            <person name="Brinkhoff T."/>
        </authorList>
    </citation>
    <scope>NUCLEOTIDE SEQUENCE [LARGE SCALE GENOMIC DNA]</scope>
    <source>
        <strain evidence="1 2">O3.65</strain>
    </source>
</reference>
<keyword evidence="2" id="KW-1185">Reference proteome</keyword>
<dbReference type="EMBL" id="LPUY01000024">
    <property type="protein sequence ID" value="KUP94238.1"/>
    <property type="molecule type" value="Genomic_DNA"/>
</dbReference>
<sequence length="293" mass="33278">MHFPASVNFEQSDVLNARVRRVDGEYLISISSNFDPTINAVMARLVTSADVLPWLLLDSLERPKGAELLSRLCMEFILAHEHGHIIGGHVDQLALEKAGTDGISEFNVVSRDDQHATYDERSQAWEYEADTIGAALLDKQIDELIEAVKSQNLADNERTFLGAPEIAVEHVGALAIAALYVLFRLMRKTKDELILVGHHPDPLVRAFTCRDVISHRLMQRYDFDRGRFREMMIYHLETFDWAIEDLGYAASQMADDDGVNQVNDSLKNLAKLQSKYHHVTNNTRWAKWSMSQI</sequence>
<name>A0A132C0X9_9RHOB</name>
<evidence type="ECO:0000313" key="1">
    <source>
        <dbReference type="EMBL" id="KUP94238.1"/>
    </source>
</evidence>
<accession>A0A132C0X9</accession>
<comment type="caution">
    <text evidence="1">The sequence shown here is derived from an EMBL/GenBank/DDBJ whole genome shotgun (WGS) entry which is preliminary data.</text>
</comment>
<protein>
    <submittedName>
        <fullName evidence="1">Uncharacterized protein</fullName>
    </submittedName>
</protein>
<dbReference type="Proteomes" id="UP000068382">
    <property type="component" value="Unassembled WGS sequence"/>
</dbReference>
<proteinExistence type="predicted"/>
<gene>
    <name evidence="1" type="ORF">TRIHO_08750</name>
</gene>
<dbReference type="AlphaFoldDB" id="A0A132C0X9"/>
<evidence type="ECO:0000313" key="2">
    <source>
        <dbReference type="Proteomes" id="UP000068382"/>
    </source>
</evidence>